<gene>
    <name evidence="2" type="ORF">OXD698_LOCUS49688</name>
</gene>
<proteinExistence type="predicted"/>
<comment type="caution">
    <text evidence="2">The sequence shown here is derived from an EMBL/GenBank/DDBJ whole genome shotgun (WGS) entry which is preliminary data.</text>
</comment>
<feature type="compositionally biased region" description="Basic and acidic residues" evidence="1">
    <location>
        <begin position="22"/>
        <end position="31"/>
    </location>
</feature>
<protein>
    <submittedName>
        <fullName evidence="2">Uncharacterized protein</fullName>
    </submittedName>
</protein>
<feature type="compositionally biased region" description="Polar residues" evidence="1">
    <location>
        <begin position="59"/>
        <end position="77"/>
    </location>
</feature>
<sequence length="108" mass="12113">MKEEENIVEPIIKPKTRQQTAKLKERTETNKPKTRSRTASETVSSKNNTKSASPPPPTVHNTTQHSSTRPRVHSPSTHAPYPLRSPRTKQHRITSPVHFPTPSSSKTS</sequence>
<evidence type="ECO:0000313" key="3">
    <source>
        <dbReference type="Proteomes" id="UP000663844"/>
    </source>
</evidence>
<feature type="non-terminal residue" evidence="2">
    <location>
        <position position="108"/>
    </location>
</feature>
<accession>A0A820M7X7</accession>
<evidence type="ECO:0000256" key="1">
    <source>
        <dbReference type="SAM" id="MobiDB-lite"/>
    </source>
</evidence>
<dbReference type="EMBL" id="CAJOAZ010022706">
    <property type="protein sequence ID" value="CAF4368127.1"/>
    <property type="molecule type" value="Genomic_DNA"/>
</dbReference>
<reference evidence="2" key="1">
    <citation type="submission" date="2021-02" db="EMBL/GenBank/DDBJ databases">
        <authorList>
            <person name="Nowell W R."/>
        </authorList>
    </citation>
    <scope>NUCLEOTIDE SEQUENCE</scope>
</reference>
<dbReference type="AlphaFoldDB" id="A0A820M7X7"/>
<evidence type="ECO:0000313" key="2">
    <source>
        <dbReference type="EMBL" id="CAF4368127.1"/>
    </source>
</evidence>
<name>A0A820M7X7_9BILA</name>
<dbReference type="Proteomes" id="UP000663844">
    <property type="component" value="Unassembled WGS sequence"/>
</dbReference>
<feature type="compositionally biased region" description="Polar residues" evidence="1">
    <location>
        <begin position="37"/>
        <end position="52"/>
    </location>
</feature>
<organism evidence="2 3">
    <name type="scientific">Adineta steineri</name>
    <dbReference type="NCBI Taxonomy" id="433720"/>
    <lineage>
        <taxon>Eukaryota</taxon>
        <taxon>Metazoa</taxon>
        <taxon>Spiralia</taxon>
        <taxon>Gnathifera</taxon>
        <taxon>Rotifera</taxon>
        <taxon>Eurotatoria</taxon>
        <taxon>Bdelloidea</taxon>
        <taxon>Adinetida</taxon>
        <taxon>Adinetidae</taxon>
        <taxon>Adineta</taxon>
    </lineage>
</organism>
<feature type="region of interest" description="Disordered" evidence="1">
    <location>
        <begin position="1"/>
        <end position="108"/>
    </location>
</feature>